<protein>
    <submittedName>
        <fullName evidence="1">Uncharacterized protein</fullName>
    </submittedName>
</protein>
<accession>A0A9Q0EW22</accession>
<dbReference type="EMBL" id="JANIIK010000037">
    <property type="protein sequence ID" value="KAJ3611597.1"/>
    <property type="molecule type" value="Genomic_DNA"/>
</dbReference>
<name>A0A9Q0EW22_9TELE</name>
<keyword evidence="2" id="KW-1185">Reference proteome</keyword>
<reference evidence="1" key="1">
    <citation type="submission" date="2022-07" db="EMBL/GenBank/DDBJ databases">
        <title>Chromosome-level genome of Muraenolepis orangiensis.</title>
        <authorList>
            <person name="Kim J."/>
        </authorList>
    </citation>
    <scope>NUCLEOTIDE SEQUENCE</scope>
    <source>
        <strain evidence="1">KU_S4_2022</strain>
        <tissue evidence="1">Muscle</tissue>
    </source>
</reference>
<comment type="caution">
    <text evidence="1">The sequence shown here is derived from an EMBL/GenBank/DDBJ whole genome shotgun (WGS) entry which is preliminary data.</text>
</comment>
<organism evidence="1 2">
    <name type="scientific">Muraenolepis orangiensis</name>
    <name type="common">Patagonian moray cod</name>
    <dbReference type="NCBI Taxonomy" id="630683"/>
    <lineage>
        <taxon>Eukaryota</taxon>
        <taxon>Metazoa</taxon>
        <taxon>Chordata</taxon>
        <taxon>Craniata</taxon>
        <taxon>Vertebrata</taxon>
        <taxon>Euteleostomi</taxon>
        <taxon>Actinopterygii</taxon>
        <taxon>Neopterygii</taxon>
        <taxon>Teleostei</taxon>
        <taxon>Neoteleostei</taxon>
        <taxon>Acanthomorphata</taxon>
        <taxon>Zeiogadaria</taxon>
        <taxon>Gadariae</taxon>
        <taxon>Gadiformes</taxon>
        <taxon>Muraenolepidoidei</taxon>
        <taxon>Muraenolepididae</taxon>
        <taxon>Muraenolepis</taxon>
    </lineage>
</organism>
<proteinExistence type="predicted"/>
<dbReference type="Proteomes" id="UP001148018">
    <property type="component" value="Unassembled WGS sequence"/>
</dbReference>
<evidence type="ECO:0000313" key="1">
    <source>
        <dbReference type="EMBL" id="KAJ3611597.1"/>
    </source>
</evidence>
<evidence type="ECO:0000313" key="2">
    <source>
        <dbReference type="Proteomes" id="UP001148018"/>
    </source>
</evidence>
<sequence length="82" mass="8470">MGMRVVDKGGGVVEKGDWSAVKGGGACGYCVSPPQGAGVGSPAGVMWWYAACWNLRTSLPQLVQPGWRLLANSSRHGAPGAR</sequence>
<dbReference type="AlphaFoldDB" id="A0A9Q0EW22"/>
<gene>
    <name evidence="1" type="ORF">NHX12_021612</name>
</gene>